<reference evidence="1" key="1">
    <citation type="submission" date="2023-06" db="EMBL/GenBank/DDBJ databases">
        <title>Genomic analysis of the entomopathogenic nematode Steinernema hermaphroditum.</title>
        <authorList>
            <person name="Schwarz E.M."/>
            <person name="Heppert J.K."/>
            <person name="Baniya A."/>
            <person name="Schwartz H.T."/>
            <person name="Tan C.-H."/>
            <person name="Antoshechkin I."/>
            <person name="Sternberg P.W."/>
            <person name="Goodrich-Blair H."/>
            <person name="Dillman A.R."/>
        </authorList>
    </citation>
    <scope>NUCLEOTIDE SEQUENCE</scope>
    <source>
        <strain evidence="1">PS9179</strain>
        <tissue evidence="1">Whole animal</tissue>
    </source>
</reference>
<organism evidence="1 2">
    <name type="scientific">Steinernema hermaphroditum</name>
    <dbReference type="NCBI Taxonomy" id="289476"/>
    <lineage>
        <taxon>Eukaryota</taxon>
        <taxon>Metazoa</taxon>
        <taxon>Ecdysozoa</taxon>
        <taxon>Nematoda</taxon>
        <taxon>Chromadorea</taxon>
        <taxon>Rhabditida</taxon>
        <taxon>Tylenchina</taxon>
        <taxon>Panagrolaimomorpha</taxon>
        <taxon>Strongyloidoidea</taxon>
        <taxon>Steinernematidae</taxon>
        <taxon>Steinernema</taxon>
    </lineage>
</organism>
<evidence type="ECO:0000313" key="1">
    <source>
        <dbReference type="EMBL" id="KAK0423664.1"/>
    </source>
</evidence>
<dbReference type="GO" id="GO:0005737">
    <property type="term" value="C:cytoplasm"/>
    <property type="evidence" value="ECO:0007669"/>
    <property type="project" value="TreeGrafter"/>
</dbReference>
<dbReference type="GO" id="GO:0042981">
    <property type="term" value="P:regulation of apoptotic process"/>
    <property type="evidence" value="ECO:0007669"/>
    <property type="project" value="InterPro"/>
</dbReference>
<dbReference type="Proteomes" id="UP001175271">
    <property type="component" value="Unassembled WGS sequence"/>
</dbReference>
<comment type="caution">
    <text evidence="1">The sequence shown here is derived from an EMBL/GenBank/DDBJ whole genome shotgun (WGS) entry which is preliminary data.</text>
</comment>
<keyword evidence="2" id="KW-1185">Reference proteome</keyword>
<dbReference type="PANTHER" id="PTHR12757:SF1">
    <property type="entry name" value="PROTEIN SALIVARY GLANDS MARRED"/>
    <property type="match status" value="1"/>
</dbReference>
<dbReference type="Gene3D" id="1.20.1440.160">
    <property type="entry name" value="Tumor necrosis factor alpha-induced protein 8-like"/>
    <property type="match status" value="1"/>
</dbReference>
<accession>A0AA39M7T3</accession>
<dbReference type="InterPro" id="IPR038355">
    <property type="entry name" value="TNFAIP8_sf"/>
</dbReference>
<evidence type="ECO:0000313" key="2">
    <source>
        <dbReference type="Proteomes" id="UP001175271"/>
    </source>
</evidence>
<gene>
    <name evidence="1" type="ORF">QR680_008263</name>
</gene>
<dbReference type="InterPro" id="IPR008477">
    <property type="entry name" value="TNFAIP8-like"/>
</dbReference>
<sequence length="242" mass="27199">MPNETAICHRREMSLDEPPAYLWFNDDDPLKKMSELKRVLQESNSLSSGSDVNGGCASTPFSSASLFERLQKNVAGKVAKRSVMKHFVSGNSSRLFDNLYTILKERYSKNVAEKVISNIIKISLKFGVVTRENKLSEQLQEDFHSFQRSLKTLLLTVISYGTLDFSYDYKYLKELMGTVQARLMNLTSELLSEKSVKRVGHIFDHLGDPEFLGSALRTGGPTNATMKTICEDLGTLLENKAL</sequence>
<dbReference type="EMBL" id="JAUCMV010000001">
    <property type="protein sequence ID" value="KAK0423664.1"/>
    <property type="molecule type" value="Genomic_DNA"/>
</dbReference>
<name>A0AA39M7T3_9BILA</name>
<dbReference type="Pfam" id="PF05527">
    <property type="entry name" value="TNFAIP8"/>
    <property type="match status" value="1"/>
</dbReference>
<dbReference type="PANTHER" id="PTHR12757">
    <property type="entry name" value="TUMOR NECROSIS FACTOR INDUCED PROTEIN"/>
    <property type="match status" value="1"/>
</dbReference>
<protein>
    <submittedName>
        <fullName evidence="1">Uncharacterized protein</fullName>
    </submittedName>
</protein>
<proteinExistence type="predicted"/>
<dbReference type="AlphaFoldDB" id="A0AA39M7T3"/>